<comment type="caution">
    <text evidence="2">The sequence shown here is derived from an EMBL/GenBank/DDBJ whole genome shotgun (WGS) entry which is preliminary data.</text>
</comment>
<name>A0ABP5HWT4_9ACTN</name>
<dbReference type="EMBL" id="BAAAPY010000013">
    <property type="protein sequence ID" value="GAA2084442.1"/>
    <property type="molecule type" value="Genomic_DNA"/>
</dbReference>
<evidence type="ECO:0000313" key="2">
    <source>
        <dbReference type="EMBL" id="GAA2084442.1"/>
    </source>
</evidence>
<accession>A0ABP5HWT4</accession>
<sequence length="80" mass="8587">MARRADDVEEAVAEDVEGAVDDAVEGAVARAREAGRRRFGALPEGVALEDTVAEHDARPVADPQGGRDPERDFLLRHALP</sequence>
<evidence type="ECO:0000256" key="1">
    <source>
        <dbReference type="SAM" id="MobiDB-lite"/>
    </source>
</evidence>
<dbReference type="Proteomes" id="UP001501480">
    <property type="component" value="Unassembled WGS sequence"/>
</dbReference>
<gene>
    <name evidence="2" type="ORF">GCM10009821_27250</name>
</gene>
<feature type="region of interest" description="Disordered" evidence="1">
    <location>
        <begin position="51"/>
        <end position="80"/>
    </location>
</feature>
<dbReference type="RefSeq" id="WP_344329760.1">
    <property type="nucleotide sequence ID" value="NZ_BAAAPY010000013.1"/>
</dbReference>
<proteinExistence type="predicted"/>
<evidence type="ECO:0000313" key="3">
    <source>
        <dbReference type="Proteomes" id="UP001501480"/>
    </source>
</evidence>
<protein>
    <submittedName>
        <fullName evidence="2">Uncharacterized protein</fullName>
    </submittedName>
</protein>
<organism evidence="2 3">
    <name type="scientific">Aeromicrobium halocynthiae</name>
    <dbReference type="NCBI Taxonomy" id="560557"/>
    <lineage>
        <taxon>Bacteria</taxon>
        <taxon>Bacillati</taxon>
        <taxon>Actinomycetota</taxon>
        <taxon>Actinomycetes</taxon>
        <taxon>Propionibacteriales</taxon>
        <taxon>Nocardioidaceae</taxon>
        <taxon>Aeromicrobium</taxon>
    </lineage>
</organism>
<feature type="compositionally biased region" description="Basic and acidic residues" evidence="1">
    <location>
        <begin position="52"/>
        <end position="80"/>
    </location>
</feature>
<keyword evidence="3" id="KW-1185">Reference proteome</keyword>
<reference evidence="3" key="1">
    <citation type="journal article" date="2019" name="Int. J. Syst. Evol. Microbiol.">
        <title>The Global Catalogue of Microorganisms (GCM) 10K type strain sequencing project: providing services to taxonomists for standard genome sequencing and annotation.</title>
        <authorList>
            <consortium name="The Broad Institute Genomics Platform"/>
            <consortium name="The Broad Institute Genome Sequencing Center for Infectious Disease"/>
            <person name="Wu L."/>
            <person name="Ma J."/>
        </authorList>
    </citation>
    <scope>NUCLEOTIDE SEQUENCE [LARGE SCALE GENOMIC DNA]</scope>
    <source>
        <strain evidence="3">JCM 15749</strain>
    </source>
</reference>